<dbReference type="EMBL" id="JAGETX010000004">
    <property type="protein sequence ID" value="MBO3270898.1"/>
    <property type="molecule type" value="Genomic_DNA"/>
</dbReference>
<evidence type="ECO:0000256" key="5">
    <source>
        <dbReference type="ARBA" id="ARBA00023237"/>
    </source>
</evidence>
<dbReference type="InterPro" id="IPR012944">
    <property type="entry name" value="SusD_RagB_dom"/>
</dbReference>
<evidence type="ECO:0000259" key="7">
    <source>
        <dbReference type="Pfam" id="PF07980"/>
    </source>
</evidence>
<accession>A0ABS3TCH6</accession>
<reference evidence="9 10" key="1">
    <citation type="submission" date="2021-03" db="EMBL/GenBank/DDBJ databases">
        <authorList>
            <person name="Kim M.K."/>
        </authorList>
    </citation>
    <scope>NUCLEOTIDE SEQUENCE [LARGE SCALE GENOMIC DNA]</scope>
    <source>
        <strain evidence="9 10">BT507</strain>
    </source>
</reference>
<dbReference type="Pfam" id="PF14322">
    <property type="entry name" value="SusD-like_3"/>
    <property type="match status" value="1"/>
</dbReference>
<comment type="subcellular location">
    <subcellularLocation>
        <location evidence="1">Cell outer membrane</location>
    </subcellularLocation>
</comment>
<evidence type="ECO:0000256" key="2">
    <source>
        <dbReference type="ARBA" id="ARBA00006275"/>
    </source>
</evidence>
<keyword evidence="3 6" id="KW-0732">Signal</keyword>
<feature type="signal peptide" evidence="6">
    <location>
        <begin position="1"/>
        <end position="20"/>
    </location>
</feature>
<evidence type="ECO:0000256" key="3">
    <source>
        <dbReference type="ARBA" id="ARBA00022729"/>
    </source>
</evidence>
<dbReference type="InterPro" id="IPR011990">
    <property type="entry name" value="TPR-like_helical_dom_sf"/>
</dbReference>
<name>A0ABS3TCH6_9BACT</name>
<evidence type="ECO:0000313" key="10">
    <source>
        <dbReference type="Proteomes" id="UP000670527"/>
    </source>
</evidence>
<dbReference type="InterPro" id="IPR033985">
    <property type="entry name" value="SusD-like_N"/>
</dbReference>
<keyword evidence="10" id="KW-1185">Reference proteome</keyword>
<proteinExistence type="inferred from homology"/>
<evidence type="ECO:0000256" key="1">
    <source>
        <dbReference type="ARBA" id="ARBA00004442"/>
    </source>
</evidence>
<evidence type="ECO:0000256" key="4">
    <source>
        <dbReference type="ARBA" id="ARBA00023136"/>
    </source>
</evidence>
<evidence type="ECO:0000313" key="9">
    <source>
        <dbReference type="EMBL" id="MBO3270898.1"/>
    </source>
</evidence>
<feature type="domain" description="RagB/SusD" evidence="7">
    <location>
        <begin position="279"/>
        <end position="537"/>
    </location>
</feature>
<dbReference type="SUPFAM" id="SSF48452">
    <property type="entry name" value="TPR-like"/>
    <property type="match status" value="1"/>
</dbReference>
<dbReference type="Pfam" id="PF07980">
    <property type="entry name" value="SusD_RagB"/>
    <property type="match status" value="1"/>
</dbReference>
<dbReference type="CDD" id="cd08977">
    <property type="entry name" value="SusD"/>
    <property type="match status" value="1"/>
</dbReference>
<comment type="caution">
    <text evidence="9">The sequence shown here is derived from an EMBL/GenBank/DDBJ whole genome shotgun (WGS) entry which is preliminary data.</text>
</comment>
<sequence>MTMNRIFRYSFLLGLGLSFAACQDLDLPPTDRPTDATFWTQPSDAANVLNSCYAGLYPSEYFFFNEALSDNAYNKSDVDGSNVRNVAEGAYGTNQARITNEWGYHYGGIRACNRLLTNIDKITSLDAGLKARYIAEAQAIRAFHYFQLMTWYGAVPLITTELSVSEANSVTRTPRPEVLDFVLKELDAAAAVLPVNTAYGAEDKGRFTKGGAMALKARVLLYEGDRWADVVAITTQLMSGSMGTYTLFPSYMGIFAPSNENNNEDMLDLQYAFPTRTHSVQRQFIPRTEGKLVTSIAPTQELVNSYLMANGKTINEAGSGYNEATPYQGRDPRFMATLVYDGYTWRRPDNSTIVIRTFPGTGDNSIDRQDASPTGYYSSKYFDPTSDANLNSGLNLILIRYADVLLMHAEAKNELGQFTAADWDNTIGALRRRAGFTDAAALTFPGGDKASLQATIRRERRVELAMEGLRIFDLRRWRTAETVLNGFAHGIKAGDPNVDNGYIRVDQRTFDPARHYLWPIPQRERDINGNLEQNPGW</sequence>
<keyword evidence="4" id="KW-0472">Membrane</keyword>
<protein>
    <submittedName>
        <fullName evidence="9">RagB/SusD family nutrient uptake outer membrane protein</fullName>
    </submittedName>
</protein>
<gene>
    <name evidence="9" type="ORF">J4D97_09590</name>
</gene>
<organism evidence="9 10">
    <name type="scientific">Hymenobacter defluvii</name>
    <dbReference type="NCBI Taxonomy" id="2054411"/>
    <lineage>
        <taxon>Bacteria</taxon>
        <taxon>Pseudomonadati</taxon>
        <taxon>Bacteroidota</taxon>
        <taxon>Cytophagia</taxon>
        <taxon>Cytophagales</taxon>
        <taxon>Hymenobacteraceae</taxon>
        <taxon>Hymenobacter</taxon>
    </lineage>
</organism>
<feature type="domain" description="SusD-like N-terminal" evidence="8">
    <location>
        <begin position="44"/>
        <end position="221"/>
    </location>
</feature>
<comment type="similarity">
    <text evidence="2">Belongs to the SusD family.</text>
</comment>
<evidence type="ECO:0000256" key="6">
    <source>
        <dbReference type="SAM" id="SignalP"/>
    </source>
</evidence>
<dbReference type="Gene3D" id="1.25.40.390">
    <property type="match status" value="1"/>
</dbReference>
<dbReference type="PROSITE" id="PS51257">
    <property type="entry name" value="PROKAR_LIPOPROTEIN"/>
    <property type="match status" value="1"/>
</dbReference>
<feature type="chain" id="PRO_5046228313" evidence="6">
    <location>
        <begin position="21"/>
        <end position="537"/>
    </location>
</feature>
<keyword evidence="5" id="KW-0998">Cell outer membrane</keyword>
<evidence type="ECO:0000259" key="8">
    <source>
        <dbReference type="Pfam" id="PF14322"/>
    </source>
</evidence>
<dbReference type="Proteomes" id="UP000670527">
    <property type="component" value="Unassembled WGS sequence"/>
</dbReference>